<reference evidence="2" key="1">
    <citation type="submission" date="2020-04" db="EMBL/GenBank/DDBJ databases">
        <title>Hybrid Assembly of Korean Phytophthora infestans isolates.</title>
        <authorList>
            <person name="Prokchorchik M."/>
            <person name="Lee Y."/>
            <person name="Seo J."/>
            <person name="Cho J.-H."/>
            <person name="Park Y.-E."/>
            <person name="Jang D.-C."/>
            <person name="Im J.-S."/>
            <person name="Choi J.-G."/>
            <person name="Park H.-J."/>
            <person name="Lee G.-B."/>
            <person name="Lee Y.-G."/>
            <person name="Hong S.-Y."/>
            <person name="Cho K."/>
            <person name="Sohn K.H."/>
        </authorList>
    </citation>
    <scope>NUCLEOTIDE SEQUENCE</scope>
    <source>
        <strain evidence="2">KR_1_A1</strain>
    </source>
</reference>
<dbReference type="EMBL" id="WSZM01000174">
    <property type="protein sequence ID" value="KAF4039509.1"/>
    <property type="molecule type" value="Genomic_DNA"/>
</dbReference>
<proteinExistence type="predicted"/>
<protein>
    <submittedName>
        <fullName evidence="2">Uncharacterized protein</fullName>
    </submittedName>
</protein>
<accession>A0A833TAM4</accession>
<gene>
    <name evidence="2" type="ORF">GN244_ATG08340</name>
</gene>
<comment type="caution">
    <text evidence="2">The sequence shown here is derived from an EMBL/GenBank/DDBJ whole genome shotgun (WGS) entry which is preliminary data.</text>
</comment>
<evidence type="ECO:0000256" key="1">
    <source>
        <dbReference type="SAM" id="MobiDB-lite"/>
    </source>
</evidence>
<dbReference type="AlphaFoldDB" id="A0A833TAM4"/>
<evidence type="ECO:0000313" key="3">
    <source>
        <dbReference type="Proteomes" id="UP000602510"/>
    </source>
</evidence>
<sequence>MADRRPDKEAFRLPPPSKTVSPSGRSMYAEPKSQQSKFDRYGSSVDVDVFIRSLPVNEMHDLHEDVTCCGKDESVHNYRWMLYWLDLNIELSKITRPLNRARLGHLNDNLLKRRQRLDEHIERYHHIVSMIK</sequence>
<name>A0A833TAM4_PHYIN</name>
<keyword evidence="3" id="KW-1185">Reference proteome</keyword>
<dbReference type="Proteomes" id="UP000602510">
    <property type="component" value="Unassembled WGS sequence"/>
</dbReference>
<feature type="region of interest" description="Disordered" evidence="1">
    <location>
        <begin position="1"/>
        <end position="40"/>
    </location>
</feature>
<evidence type="ECO:0000313" key="2">
    <source>
        <dbReference type="EMBL" id="KAF4039509.1"/>
    </source>
</evidence>
<feature type="compositionally biased region" description="Basic and acidic residues" evidence="1">
    <location>
        <begin position="1"/>
        <end position="11"/>
    </location>
</feature>
<organism evidence="2 3">
    <name type="scientific">Phytophthora infestans</name>
    <name type="common">Potato late blight agent</name>
    <name type="synonym">Botrytis infestans</name>
    <dbReference type="NCBI Taxonomy" id="4787"/>
    <lineage>
        <taxon>Eukaryota</taxon>
        <taxon>Sar</taxon>
        <taxon>Stramenopiles</taxon>
        <taxon>Oomycota</taxon>
        <taxon>Peronosporomycetes</taxon>
        <taxon>Peronosporales</taxon>
        <taxon>Peronosporaceae</taxon>
        <taxon>Phytophthora</taxon>
    </lineage>
</organism>